<gene>
    <name evidence="1" type="ORF">Acr_01g0013640</name>
</gene>
<dbReference type="EMBL" id="BJWL01000001">
    <property type="protein sequence ID" value="GFY81555.1"/>
    <property type="molecule type" value="Genomic_DNA"/>
</dbReference>
<proteinExistence type="predicted"/>
<organism evidence="1 2">
    <name type="scientific">Actinidia rufa</name>
    <dbReference type="NCBI Taxonomy" id="165716"/>
    <lineage>
        <taxon>Eukaryota</taxon>
        <taxon>Viridiplantae</taxon>
        <taxon>Streptophyta</taxon>
        <taxon>Embryophyta</taxon>
        <taxon>Tracheophyta</taxon>
        <taxon>Spermatophyta</taxon>
        <taxon>Magnoliopsida</taxon>
        <taxon>eudicotyledons</taxon>
        <taxon>Gunneridae</taxon>
        <taxon>Pentapetalae</taxon>
        <taxon>asterids</taxon>
        <taxon>Ericales</taxon>
        <taxon>Actinidiaceae</taxon>
        <taxon>Actinidia</taxon>
    </lineage>
</organism>
<name>A0A7J0E5D0_9ERIC</name>
<comment type="caution">
    <text evidence="1">The sequence shown here is derived from an EMBL/GenBank/DDBJ whole genome shotgun (WGS) entry which is preliminary data.</text>
</comment>
<dbReference type="AlphaFoldDB" id="A0A7J0E5D0"/>
<protein>
    <submittedName>
        <fullName evidence="1">Uncharacterized protein</fullName>
    </submittedName>
</protein>
<evidence type="ECO:0000313" key="1">
    <source>
        <dbReference type="EMBL" id="GFY81555.1"/>
    </source>
</evidence>
<evidence type="ECO:0000313" key="2">
    <source>
        <dbReference type="Proteomes" id="UP000585474"/>
    </source>
</evidence>
<reference evidence="1 2" key="1">
    <citation type="submission" date="2019-07" db="EMBL/GenBank/DDBJ databases">
        <title>De Novo Assembly of kiwifruit Actinidia rufa.</title>
        <authorList>
            <person name="Sugita-Konishi S."/>
            <person name="Sato K."/>
            <person name="Mori E."/>
            <person name="Abe Y."/>
            <person name="Kisaki G."/>
            <person name="Hamano K."/>
            <person name="Suezawa K."/>
            <person name="Otani M."/>
            <person name="Fukuda T."/>
            <person name="Manabe T."/>
            <person name="Gomi K."/>
            <person name="Tabuchi M."/>
            <person name="Akimitsu K."/>
            <person name="Kataoka I."/>
        </authorList>
    </citation>
    <scope>NUCLEOTIDE SEQUENCE [LARGE SCALE GENOMIC DNA]</scope>
    <source>
        <strain evidence="2">cv. Fuchu</strain>
    </source>
</reference>
<keyword evidence="2" id="KW-1185">Reference proteome</keyword>
<sequence length="53" mass="5934">MNVGDLVEMESQGHLILRVVGEMNNIGIGDVRPHEEHYKKFELNVVIASDKAT</sequence>
<accession>A0A7J0E5D0</accession>
<dbReference type="Proteomes" id="UP000585474">
    <property type="component" value="Unassembled WGS sequence"/>
</dbReference>